<gene>
    <name evidence="3" type="ORF">B0T18DRAFT_406297</name>
</gene>
<dbReference type="PANTHER" id="PTHR11787:SF4">
    <property type="entry name" value="CHM, RAB ESCORT PROTEIN 1"/>
    <property type="match status" value="1"/>
</dbReference>
<dbReference type="GO" id="GO:0005634">
    <property type="term" value="C:nucleus"/>
    <property type="evidence" value="ECO:0007669"/>
    <property type="project" value="TreeGrafter"/>
</dbReference>
<protein>
    <recommendedName>
        <fullName evidence="2">Rab proteins geranylgeranyltransferase</fullName>
    </recommendedName>
</protein>
<evidence type="ECO:0000256" key="2">
    <source>
        <dbReference type="PIRNR" id="PIRNR037514"/>
    </source>
</evidence>
<comment type="caution">
    <text evidence="3">The sequence shown here is derived from an EMBL/GenBank/DDBJ whole genome shotgun (WGS) entry which is preliminary data.</text>
</comment>
<dbReference type="GO" id="GO:0005092">
    <property type="term" value="F:GDP-dissociation inhibitor activity"/>
    <property type="evidence" value="ECO:0007669"/>
    <property type="project" value="UniProtKB-UniRule"/>
</dbReference>
<evidence type="ECO:0000313" key="3">
    <source>
        <dbReference type="EMBL" id="KAK0749318.1"/>
    </source>
</evidence>
<dbReference type="GO" id="GO:0007264">
    <property type="term" value="P:small GTPase-mediated signal transduction"/>
    <property type="evidence" value="ECO:0007669"/>
    <property type="project" value="UniProtKB-UniRule"/>
</dbReference>
<dbReference type="AlphaFoldDB" id="A0AA40F183"/>
<dbReference type="GO" id="GO:0005829">
    <property type="term" value="C:cytosol"/>
    <property type="evidence" value="ECO:0007669"/>
    <property type="project" value="TreeGrafter"/>
</dbReference>
<dbReference type="InterPro" id="IPR036188">
    <property type="entry name" value="FAD/NAD-bd_sf"/>
</dbReference>
<dbReference type="PRINTS" id="PR00891">
    <property type="entry name" value="RABGDIREP"/>
</dbReference>
<proteinExistence type="inferred from homology"/>
<dbReference type="Gene3D" id="1.10.405.10">
    <property type="entry name" value="Guanine Nucleotide Dissociation Inhibitor, domain 1"/>
    <property type="match status" value="1"/>
</dbReference>
<dbReference type="InterPro" id="IPR018203">
    <property type="entry name" value="GDP_dissociation_inhibitor"/>
</dbReference>
<name>A0AA40F183_9PEZI</name>
<organism evidence="3 4">
    <name type="scientific">Schizothecium vesticola</name>
    <dbReference type="NCBI Taxonomy" id="314040"/>
    <lineage>
        <taxon>Eukaryota</taxon>
        <taxon>Fungi</taxon>
        <taxon>Dikarya</taxon>
        <taxon>Ascomycota</taxon>
        <taxon>Pezizomycotina</taxon>
        <taxon>Sordariomycetes</taxon>
        <taxon>Sordariomycetidae</taxon>
        <taxon>Sordariales</taxon>
        <taxon>Schizotheciaceae</taxon>
        <taxon>Schizothecium</taxon>
    </lineage>
</organism>
<dbReference type="GO" id="GO:0016192">
    <property type="term" value="P:vesicle-mediated transport"/>
    <property type="evidence" value="ECO:0007669"/>
    <property type="project" value="TreeGrafter"/>
</dbReference>
<dbReference type="SUPFAM" id="SSF51905">
    <property type="entry name" value="FAD/NAD(P)-binding domain"/>
    <property type="match status" value="1"/>
</dbReference>
<dbReference type="EMBL" id="JAUKUD010000003">
    <property type="protein sequence ID" value="KAK0749318.1"/>
    <property type="molecule type" value="Genomic_DNA"/>
</dbReference>
<sequence length="493" mass="53798">MESLGDTLWDVVIYGTGLQQSLLALSLSRSGKKILHLDPNDYYGGPDAALSLQETEAWVEHISHPANPATGVFRSSSITKPDGATGLSFPRAYSLALAPQVIHARSTLLSQLVSSRAYRQVEFLAVGSFFVFNPPSTPDEKPSLARIPSTREDVFSEPTISMKAKRGLIKFLKFVLDYEGESQRDVWTPHADGQLTDFLQKQFNLDAQLQAYVVALTLSLDGKISTKDGLAIIYRHLTSMGLFGPGFAAVYPKWGGLSEIAQVACRAGAVGGAVYMLGTSIQKLETRESEIELHLSSGDVVKTQLLVRNDEITDDGSGVSRMVAVVRSTLKELFEPLVEGAPLPAVAVVAFPRGLVGDDGTPTNPVYLFAHSSDTGECPVGQCVLYLTTLRTSDSKKFLNKALNCFLESINEGQKPQSLYQLYYEQARGAVESRAEGLIHNLPDASLSLSFDDSTLEPMKAVWEKMLSDAPAEAEYMVFPDRDVGQDEEELYD</sequence>
<keyword evidence="4" id="KW-1185">Reference proteome</keyword>
<dbReference type="Gene3D" id="3.50.50.60">
    <property type="entry name" value="FAD/NAD(P)-binding domain"/>
    <property type="match status" value="1"/>
</dbReference>
<evidence type="ECO:0000256" key="1">
    <source>
        <dbReference type="ARBA" id="ARBA00005593"/>
    </source>
</evidence>
<dbReference type="Proteomes" id="UP001172155">
    <property type="component" value="Unassembled WGS sequence"/>
</dbReference>
<dbReference type="PANTHER" id="PTHR11787">
    <property type="entry name" value="RAB GDP-DISSOCIATION INHIBITOR"/>
    <property type="match status" value="1"/>
</dbReference>
<evidence type="ECO:0000313" key="4">
    <source>
        <dbReference type="Proteomes" id="UP001172155"/>
    </source>
</evidence>
<dbReference type="InterPro" id="IPR017230">
    <property type="entry name" value="Mrs6"/>
</dbReference>
<reference evidence="3" key="1">
    <citation type="submission" date="2023-06" db="EMBL/GenBank/DDBJ databases">
        <title>Genome-scale phylogeny and comparative genomics of the fungal order Sordariales.</title>
        <authorList>
            <consortium name="Lawrence Berkeley National Laboratory"/>
            <person name="Hensen N."/>
            <person name="Bonometti L."/>
            <person name="Westerberg I."/>
            <person name="Brannstrom I.O."/>
            <person name="Guillou S."/>
            <person name="Cros-Aarteil S."/>
            <person name="Calhoun S."/>
            <person name="Haridas S."/>
            <person name="Kuo A."/>
            <person name="Mondo S."/>
            <person name="Pangilinan J."/>
            <person name="Riley R."/>
            <person name="LaButti K."/>
            <person name="Andreopoulos B."/>
            <person name="Lipzen A."/>
            <person name="Chen C."/>
            <person name="Yanf M."/>
            <person name="Daum C."/>
            <person name="Ng V."/>
            <person name="Clum A."/>
            <person name="Steindorff A."/>
            <person name="Ohm R."/>
            <person name="Martin F."/>
            <person name="Silar P."/>
            <person name="Natvig D."/>
            <person name="Lalanne C."/>
            <person name="Gautier V."/>
            <person name="Ament-velasquez S.L."/>
            <person name="Kruys A."/>
            <person name="Hutchinson M.I."/>
            <person name="Powell A.J."/>
            <person name="Barry K."/>
            <person name="Miller A.N."/>
            <person name="Grigoriev I.V."/>
            <person name="Debuchy R."/>
            <person name="Gladieux P."/>
            <person name="Thoren M.H."/>
            <person name="Johannesson H."/>
        </authorList>
    </citation>
    <scope>NUCLEOTIDE SEQUENCE</scope>
    <source>
        <strain evidence="3">SMH3187-1</strain>
    </source>
</reference>
<accession>A0AA40F183</accession>
<dbReference type="GO" id="GO:0005968">
    <property type="term" value="C:Rab-protein geranylgeranyltransferase complex"/>
    <property type="evidence" value="ECO:0007669"/>
    <property type="project" value="TreeGrafter"/>
</dbReference>
<dbReference type="PIRSF" id="PIRSF037514">
    <property type="entry name" value="Rab_ger_ger_transf_A_fun"/>
    <property type="match status" value="1"/>
</dbReference>
<dbReference type="Gene3D" id="3.30.519.10">
    <property type="entry name" value="Guanine Nucleotide Dissociation Inhibitor, domain 2"/>
    <property type="match status" value="1"/>
</dbReference>
<dbReference type="Pfam" id="PF00996">
    <property type="entry name" value="GDI"/>
    <property type="match status" value="1"/>
</dbReference>
<comment type="similarity">
    <text evidence="1 2">Belongs to the Rab GDI family.</text>
</comment>